<comment type="caution">
    <text evidence="1">The sequence shown here is derived from an EMBL/GenBank/DDBJ whole genome shotgun (WGS) entry which is preliminary data.</text>
</comment>
<organism evidence="1 2">
    <name type="scientific">Fervidicola ferrireducens</name>
    <dbReference type="NCBI Taxonomy" id="520764"/>
    <lineage>
        <taxon>Bacteria</taxon>
        <taxon>Bacillati</taxon>
        <taxon>Bacillota</taxon>
        <taxon>Clostridia</taxon>
        <taxon>Thermosediminibacterales</taxon>
        <taxon>Thermosediminibacteraceae</taxon>
        <taxon>Fervidicola</taxon>
    </lineage>
</organism>
<sequence>MMRTIKIVLLYYDVAINVKKIYNIYRISEKVMELTETAFQANSSYNITGYCRSFYIFREVRDECLISKEQKNS</sequence>
<dbReference type="EMBL" id="LOED01000018">
    <property type="protein sequence ID" value="KXG76643.1"/>
    <property type="molecule type" value="Genomic_DNA"/>
</dbReference>
<keyword evidence="2" id="KW-1185">Reference proteome</keyword>
<proteinExistence type="predicted"/>
<reference evidence="1 2" key="1">
    <citation type="submission" date="2015-12" db="EMBL/GenBank/DDBJ databases">
        <title>Draft genome sequnece of Fervidicola ferrireducens strain Y170.</title>
        <authorList>
            <person name="Patel B.K."/>
        </authorList>
    </citation>
    <scope>NUCLEOTIDE SEQUENCE [LARGE SCALE GENOMIC DNA]</scope>
    <source>
        <strain evidence="1 2">Y170</strain>
    </source>
</reference>
<dbReference type="AlphaFoldDB" id="A0A140L7W8"/>
<evidence type="ECO:0000313" key="2">
    <source>
        <dbReference type="Proteomes" id="UP000070427"/>
    </source>
</evidence>
<name>A0A140L7W8_9FIRM</name>
<gene>
    <name evidence="1" type="ORF">AN618_15360</name>
</gene>
<evidence type="ECO:0000313" key="1">
    <source>
        <dbReference type="EMBL" id="KXG76643.1"/>
    </source>
</evidence>
<dbReference type="STRING" id="520764.AN618_15360"/>
<dbReference type="InParanoid" id="A0A140L7W8"/>
<dbReference type="Proteomes" id="UP000070427">
    <property type="component" value="Unassembled WGS sequence"/>
</dbReference>
<protein>
    <submittedName>
        <fullName evidence="1">Uncharacterized protein</fullName>
    </submittedName>
</protein>
<accession>A0A140L7W8</accession>